<dbReference type="SUPFAM" id="SSF141868">
    <property type="entry name" value="EAL domain-like"/>
    <property type="match status" value="1"/>
</dbReference>
<dbReference type="CDD" id="cd01948">
    <property type="entry name" value="EAL"/>
    <property type="match status" value="1"/>
</dbReference>
<dbReference type="RefSeq" id="WP_176008001.1">
    <property type="nucleotide sequence ID" value="NZ_CP041372.2"/>
</dbReference>
<dbReference type="SUPFAM" id="SSF55785">
    <property type="entry name" value="PYP-like sensor domain (PAS domain)"/>
    <property type="match status" value="1"/>
</dbReference>
<dbReference type="NCBIfam" id="TIGR00254">
    <property type="entry name" value="GGDEF"/>
    <property type="match status" value="1"/>
</dbReference>
<dbReference type="AlphaFoldDB" id="A0A859FAJ2"/>
<reference evidence="5" key="1">
    <citation type="submission" date="2019-07" db="EMBL/GenBank/DDBJ databases">
        <title>Bacillus alkalisoli sp. nov. isolated from saline soil.</title>
        <authorList>
            <person name="Sun J.-Q."/>
            <person name="Xu L."/>
        </authorList>
    </citation>
    <scope>NUCLEOTIDE SEQUENCE [LARGE SCALE GENOMIC DNA]</scope>
    <source>
        <strain evidence="5">M4U3P1</strain>
    </source>
</reference>
<dbReference type="KEGG" id="psua:FLK61_24580"/>
<dbReference type="Proteomes" id="UP000318138">
    <property type="component" value="Chromosome"/>
</dbReference>
<dbReference type="InterPro" id="IPR035919">
    <property type="entry name" value="EAL_sf"/>
</dbReference>
<evidence type="ECO:0000313" key="4">
    <source>
        <dbReference type="EMBL" id="QKS69957.1"/>
    </source>
</evidence>
<evidence type="ECO:0000259" key="2">
    <source>
        <dbReference type="PROSITE" id="PS50883"/>
    </source>
</evidence>
<dbReference type="InterPro" id="IPR000160">
    <property type="entry name" value="GGDEF_dom"/>
</dbReference>
<dbReference type="PANTHER" id="PTHR44757:SF2">
    <property type="entry name" value="BIOFILM ARCHITECTURE MAINTENANCE PROTEIN MBAA"/>
    <property type="match status" value="1"/>
</dbReference>
<dbReference type="SMART" id="SM00052">
    <property type="entry name" value="EAL"/>
    <property type="match status" value="1"/>
</dbReference>
<dbReference type="Gene3D" id="3.30.70.270">
    <property type="match status" value="1"/>
</dbReference>
<keyword evidence="5" id="KW-1185">Reference proteome</keyword>
<dbReference type="InterPro" id="IPR000014">
    <property type="entry name" value="PAS"/>
</dbReference>
<dbReference type="InterPro" id="IPR013656">
    <property type="entry name" value="PAS_4"/>
</dbReference>
<dbReference type="PROSITE" id="PS50887">
    <property type="entry name" value="GGDEF"/>
    <property type="match status" value="1"/>
</dbReference>
<dbReference type="InterPro" id="IPR001633">
    <property type="entry name" value="EAL_dom"/>
</dbReference>
<dbReference type="PROSITE" id="PS50112">
    <property type="entry name" value="PAS"/>
    <property type="match status" value="1"/>
</dbReference>
<dbReference type="PROSITE" id="PS50883">
    <property type="entry name" value="EAL"/>
    <property type="match status" value="1"/>
</dbReference>
<dbReference type="Gene3D" id="3.20.20.450">
    <property type="entry name" value="EAL domain"/>
    <property type="match status" value="1"/>
</dbReference>
<feature type="domain" description="EAL" evidence="2">
    <location>
        <begin position="390"/>
        <end position="644"/>
    </location>
</feature>
<evidence type="ECO:0000259" key="1">
    <source>
        <dbReference type="PROSITE" id="PS50112"/>
    </source>
</evidence>
<dbReference type="InterPro" id="IPR029787">
    <property type="entry name" value="Nucleotide_cyclase"/>
</dbReference>
<dbReference type="Pfam" id="PF08448">
    <property type="entry name" value="PAS_4"/>
    <property type="match status" value="1"/>
</dbReference>
<sequence>MLTSRFLEVCSDPVIIVRATGELVQRNRHWKELDGAFFHFGEVLYFNKENHMWLVESVHRYGYVDRELELYDEHEQSFRLTITFLEEDLFICMLKADSTSSILAETTHSIIESMVGAFYSLDNEYRFAYMNTKAGKMLEREPQQLIGKVVWEEFPSSRETNVYDHFKFAIENMEPVTFEDYYEPLDTWFDVQVIPNRTGGLSVYFHNINEKKELEVSLWNAAHTDFLTGLPNRRRLYQFMDISIADKEPFVIYYINLIQFRSINDLYGHEVGDLLIKEIGRRLKVEIHSGTVCHLSGDDFAVIYQGIHGEPTLSSFGETLIELFSKPFVIEGLPAIYVDPSIGASIFPIDGKEPDTLLDKAAVAMEEAKKKDASYVMCYDRDMHEAINREIMLAQELRNAILNEELSYHYQPQVDSRTHEIIGMEVLTRWNHPVLGPIPPNTFIPIAEANGVIEGVTRNQITVCLAEFKRLRNNHRYNGTISFNISSRLLTSRSFIDFLVGSIREAEVPFEKIELELTESVQLFSDKDILKHLSILRERGLRFAIDDFGTGYSMLSYLNRFPIDKLKIDKSFIDPLGVDLGVESVLISIIGLARNLHLEVIAEGVETEEQCLRLQEHGCYDVQGYYYYKPLTCNDLSLVLMELHHQ</sequence>
<dbReference type="Gene3D" id="3.30.450.20">
    <property type="entry name" value="PAS domain"/>
    <property type="match status" value="1"/>
</dbReference>
<dbReference type="SMART" id="SM00091">
    <property type="entry name" value="PAS"/>
    <property type="match status" value="1"/>
</dbReference>
<gene>
    <name evidence="4" type="ORF">FLK61_24580</name>
</gene>
<feature type="domain" description="PAS" evidence="1">
    <location>
        <begin position="103"/>
        <end position="173"/>
    </location>
</feature>
<dbReference type="Pfam" id="PF00563">
    <property type="entry name" value="EAL"/>
    <property type="match status" value="1"/>
</dbReference>
<accession>A0A859FAJ2</accession>
<dbReference type="InterPro" id="IPR035965">
    <property type="entry name" value="PAS-like_dom_sf"/>
</dbReference>
<dbReference type="SUPFAM" id="SSF55073">
    <property type="entry name" value="Nucleotide cyclase"/>
    <property type="match status" value="1"/>
</dbReference>
<protein>
    <submittedName>
        <fullName evidence="4">EAL domain-containing protein</fullName>
    </submittedName>
</protein>
<name>A0A859FAJ2_9BACI</name>
<dbReference type="EMBL" id="CP041372">
    <property type="protein sequence ID" value="QKS69957.1"/>
    <property type="molecule type" value="Genomic_DNA"/>
</dbReference>
<dbReference type="PANTHER" id="PTHR44757">
    <property type="entry name" value="DIGUANYLATE CYCLASE DGCP"/>
    <property type="match status" value="1"/>
</dbReference>
<dbReference type="CDD" id="cd01949">
    <property type="entry name" value="GGDEF"/>
    <property type="match status" value="1"/>
</dbReference>
<dbReference type="Pfam" id="PF00990">
    <property type="entry name" value="GGDEF"/>
    <property type="match status" value="1"/>
</dbReference>
<proteinExistence type="predicted"/>
<dbReference type="InterPro" id="IPR043128">
    <property type="entry name" value="Rev_trsase/Diguanyl_cyclase"/>
</dbReference>
<dbReference type="SMART" id="SM00267">
    <property type="entry name" value="GGDEF"/>
    <property type="match status" value="1"/>
</dbReference>
<organism evidence="4 5">
    <name type="scientific">Paenalkalicoccus suaedae</name>
    <dbReference type="NCBI Taxonomy" id="2592382"/>
    <lineage>
        <taxon>Bacteria</taxon>
        <taxon>Bacillati</taxon>
        <taxon>Bacillota</taxon>
        <taxon>Bacilli</taxon>
        <taxon>Bacillales</taxon>
        <taxon>Bacillaceae</taxon>
        <taxon>Paenalkalicoccus</taxon>
    </lineage>
</organism>
<feature type="domain" description="GGDEF" evidence="3">
    <location>
        <begin position="248"/>
        <end position="381"/>
    </location>
</feature>
<evidence type="ECO:0000259" key="3">
    <source>
        <dbReference type="PROSITE" id="PS50887"/>
    </source>
</evidence>
<evidence type="ECO:0000313" key="5">
    <source>
        <dbReference type="Proteomes" id="UP000318138"/>
    </source>
</evidence>
<dbReference type="InterPro" id="IPR052155">
    <property type="entry name" value="Biofilm_reg_signaling"/>
</dbReference>